<dbReference type="Proteomes" id="UP001301958">
    <property type="component" value="Unassembled WGS sequence"/>
</dbReference>
<dbReference type="SUPFAM" id="SSF51430">
    <property type="entry name" value="NAD(P)-linked oxidoreductase"/>
    <property type="match status" value="1"/>
</dbReference>
<comment type="caution">
    <text evidence="3">The sequence shown here is derived from an EMBL/GenBank/DDBJ whole genome shotgun (WGS) entry which is preliminary data.</text>
</comment>
<organism evidence="3 4">
    <name type="scientific">Podospora fimiseda</name>
    <dbReference type="NCBI Taxonomy" id="252190"/>
    <lineage>
        <taxon>Eukaryota</taxon>
        <taxon>Fungi</taxon>
        <taxon>Dikarya</taxon>
        <taxon>Ascomycota</taxon>
        <taxon>Pezizomycotina</taxon>
        <taxon>Sordariomycetes</taxon>
        <taxon>Sordariomycetidae</taxon>
        <taxon>Sordariales</taxon>
        <taxon>Podosporaceae</taxon>
        <taxon>Podospora</taxon>
    </lineage>
</organism>
<dbReference type="Pfam" id="PF00248">
    <property type="entry name" value="Aldo_ket_red"/>
    <property type="match status" value="1"/>
</dbReference>
<evidence type="ECO:0000256" key="1">
    <source>
        <dbReference type="ARBA" id="ARBA00023002"/>
    </source>
</evidence>
<evidence type="ECO:0000313" key="3">
    <source>
        <dbReference type="EMBL" id="KAK4226451.1"/>
    </source>
</evidence>
<name>A0AAN7BN84_9PEZI</name>
<evidence type="ECO:0000259" key="2">
    <source>
        <dbReference type="Pfam" id="PF00248"/>
    </source>
</evidence>
<dbReference type="InterPro" id="IPR036812">
    <property type="entry name" value="NAD(P)_OxRdtase_dom_sf"/>
</dbReference>
<keyword evidence="4" id="KW-1185">Reference proteome</keyword>
<reference evidence="3" key="2">
    <citation type="submission" date="2023-05" db="EMBL/GenBank/DDBJ databases">
        <authorList>
            <consortium name="Lawrence Berkeley National Laboratory"/>
            <person name="Steindorff A."/>
            <person name="Hensen N."/>
            <person name="Bonometti L."/>
            <person name="Westerberg I."/>
            <person name="Brannstrom I.O."/>
            <person name="Guillou S."/>
            <person name="Cros-Aarteil S."/>
            <person name="Calhoun S."/>
            <person name="Haridas S."/>
            <person name="Kuo A."/>
            <person name="Mondo S."/>
            <person name="Pangilinan J."/>
            <person name="Riley R."/>
            <person name="Labutti K."/>
            <person name="Andreopoulos B."/>
            <person name="Lipzen A."/>
            <person name="Chen C."/>
            <person name="Yanf M."/>
            <person name="Daum C."/>
            <person name="Ng V."/>
            <person name="Clum A."/>
            <person name="Ohm R."/>
            <person name="Martin F."/>
            <person name="Silar P."/>
            <person name="Natvig D."/>
            <person name="Lalanne C."/>
            <person name="Gautier V."/>
            <person name="Ament-Velasquez S.L."/>
            <person name="Kruys A."/>
            <person name="Hutchinson M.I."/>
            <person name="Powell A.J."/>
            <person name="Barry K."/>
            <person name="Miller A.N."/>
            <person name="Grigoriev I.V."/>
            <person name="Debuchy R."/>
            <person name="Gladieux P."/>
            <person name="Thoren M.H."/>
            <person name="Johannesson H."/>
        </authorList>
    </citation>
    <scope>NUCLEOTIDE SEQUENCE</scope>
    <source>
        <strain evidence="3">CBS 990.96</strain>
    </source>
</reference>
<evidence type="ECO:0000313" key="4">
    <source>
        <dbReference type="Proteomes" id="UP001301958"/>
    </source>
</evidence>
<feature type="domain" description="NADP-dependent oxidoreductase" evidence="2">
    <location>
        <begin position="66"/>
        <end position="248"/>
    </location>
</feature>
<dbReference type="PANTHER" id="PTHR43827:SF8">
    <property type="entry name" value="ALDO_KETO REDUCTASE FAMILY PROTEIN"/>
    <property type="match status" value="1"/>
</dbReference>
<reference evidence="3" key="1">
    <citation type="journal article" date="2023" name="Mol. Phylogenet. Evol.">
        <title>Genome-scale phylogeny and comparative genomics of the fungal order Sordariales.</title>
        <authorList>
            <person name="Hensen N."/>
            <person name="Bonometti L."/>
            <person name="Westerberg I."/>
            <person name="Brannstrom I.O."/>
            <person name="Guillou S."/>
            <person name="Cros-Aarteil S."/>
            <person name="Calhoun S."/>
            <person name="Haridas S."/>
            <person name="Kuo A."/>
            <person name="Mondo S."/>
            <person name="Pangilinan J."/>
            <person name="Riley R."/>
            <person name="LaButti K."/>
            <person name="Andreopoulos B."/>
            <person name="Lipzen A."/>
            <person name="Chen C."/>
            <person name="Yan M."/>
            <person name="Daum C."/>
            <person name="Ng V."/>
            <person name="Clum A."/>
            <person name="Steindorff A."/>
            <person name="Ohm R.A."/>
            <person name="Martin F."/>
            <person name="Silar P."/>
            <person name="Natvig D.O."/>
            <person name="Lalanne C."/>
            <person name="Gautier V."/>
            <person name="Ament-Velasquez S.L."/>
            <person name="Kruys A."/>
            <person name="Hutchinson M.I."/>
            <person name="Powell A.J."/>
            <person name="Barry K."/>
            <person name="Miller A.N."/>
            <person name="Grigoriev I.V."/>
            <person name="Debuchy R."/>
            <person name="Gladieux P."/>
            <person name="Hiltunen Thoren M."/>
            <person name="Johannesson H."/>
        </authorList>
    </citation>
    <scope>NUCLEOTIDE SEQUENCE</scope>
    <source>
        <strain evidence="3">CBS 990.96</strain>
    </source>
</reference>
<proteinExistence type="predicted"/>
<dbReference type="PANTHER" id="PTHR43827">
    <property type="entry name" value="2,5-DIKETO-D-GLUCONIC ACID REDUCTASE"/>
    <property type="match status" value="1"/>
</dbReference>
<sequence length="340" mass="38258">MPPFTKQSIPLLLSTRYPIHHHSISLINPFPFASSKYKPTPTKTMSSQPQFGIPMPQMIYGTAWKKDLTSSLVHQAIKSGFRAIDTAAMKRHYDEALTGQGIRQAINEGIVTRKDLWIQTKYTPQDPDFLSAGTSISAQIKASITNSLSNLSVSDDEAPYLDALILHSPFPTVSQTLEAWNEGLQPFIESKQIRYLGISNTPLFVLKALYDQGKTKPYIVQNRFRAEEYNWDLGTRKFCEEKGIKYQGFWTLTGNPEVWKRPAGFVKDVAEGAGVGVAEAWYVLMMEEGGIVVLNGTTNQERMEGDLEAGEKVKRWRETDEGKGVWERCVKEFRGLVDGE</sequence>
<gene>
    <name evidence="3" type="ORF">QBC38DRAFT_480418</name>
</gene>
<dbReference type="GO" id="GO:0016491">
    <property type="term" value="F:oxidoreductase activity"/>
    <property type="evidence" value="ECO:0007669"/>
    <property type="project" value="UniProtKB-KW"/>
</dbReference>
<accession>A0AAN7BN84</accession>
<dbReference type="InterPro" id="IPR020471">
    <property type="entry name" value="AKR"/>
</dbReference>
<dbReference type="AlphaFoldDB" id="A0AAN7BN84"/>
<dbReference type="EMBL" id="MU865347">
    <property type="protein sequence ID" value="KAK4226451.1"/>
    <property type="molecule type" value="Genomic_DNA"/>
</dbReference>
<dbReference type="InterPro" id="IPR023210">
    <property type="entry name" value="NADP_OxRdtase_dom"/>
</dbReference>
<keyword evidence="1" id="KW-0560">Oxidoreductase</keyword>
<protein>
    <submittedName>
        <fullName evidence="3">NAD(P)H-dependent D-xylose reductase</fullName>
    </submittedName>
</protein>
<dbReference type="Gene3D" id="3.20.20.100">
    <property type="entry name" value="NADP-dependent oxidoreductase domain"/>
    <property type="match status" value="1"/>
</dbReference>